<reference evidence="16 17" key="2">
    <citation type="journal article" date="2023" name="Plant Pathol.">
        <title>Dismantling and reorganizing Pseudomonas marginalis sensu#lato.</title>
        <authorList>
            <person name="Sawada H."/>
            <person name="Fujikawa T."/>
            <person name="Satou M."/>
        </authorList>
    </citation>
    <scope>NUCLEOTIDE SEQUENCE [LARGE SCALE GENOMIC DNA]</scope>
    <source>
        <strain evidence="16 17">MAFF 302030</strain>
    </source>
</reference>
<evidence type="ECO:0000256" key="12">
    <source>
        <dbReference type="RuleBase" id="RU003357"/>
    </source>
</evidence>
<dbReference type="Proteomes" id="UP001155059">
    <property type="component" value="Unassembled WGS sequence"/>
</dbReference>
<dbReference type="InterPro" id="IPR039426">
    <property type="entry name" value="TonB-dep_rcpt-like"/>
</dbReference>
<evidence type="ECO:0000256" key="3">
    <source>
        <dbReference type="ARBA" id="ARBA00022452"/>
    </source>
</evidence>
<comment type="caution">
    <text evidence="16">The sequence shown here is derived from an EMBL/GenBank/DDBJ whole genome shotgun (WGS) entry which is preliminary data.</text>
</comment>
<dbReference type="GO" id="GO:0009279">
    <property type="term" value="C:cell outer membrane"/>
    <property type="evidence" value="ECO:0007669"/>
    <property type="project" value="UniProtKB-SubCell"/>
</dbReference>
<dbReference type="InterPro" id="IPR012910">
    <property type="entry name" value="Plug_dom"/>
</dbReference>
<evidence type="ECO:0000256" key="2">
    <source>
        <dbReference type="ARBA" id="ARBA00022448"/>
    </source>
</evidence>
<feature type="chain" id="PRO_5040890490" evidence="13">
    <location>
        <begin position="25"/>
        <end position="744"/>
    </location>
</feature>
<dbReference type="Gene3D" id="2.40.170.20">
    <property type="entry name" value="TonB-dependent receptor, beta-barrel domain"/>
    <property type="match status" value="1"/>
</dbReference>
<keyword evidence="16" id="KW-0675">Receptor</keyword>
<dbReference type="AlphaFoldDB" id="A0A9X1Z1Y9"/>
<gene>
    <name evidence="16" type="ORF">M1B34_26315</name>
</gene>
<evidence type="ECO:0000256" key="7">
    <source>
        <dbReference type="ARBA" id="ARBA00023065"/>
    </source>
</evidence>
<dbReference type="EMBL" id="JALQCW010000078">
    <property type="protein sequence ID" value="MCK9801092.1"/>
    <property type="molecule type" value="Genomic_DNA"/>
</dbReference>
<evidence type="ECO:0000256" key="4">
    <source>
        <dbReference type="ARBA" id="ARBA00022496"/>
    </source>
</evidence>
<dbReference type="PROSITE" id="PS52016">
    <property type="entry name" value="TONB_DEPENDENT_REC_3"/>
    <property type="match status" value="1"/>
</dbReference>
<evidence type="ECO:0000256" key="9">
    <source>
        <dbReference type="ARBA" id="ARBA00023136"/>
    </source>
</evidence>
<evidence type="ECO:0000313" key="16">
    <source>
        <dbReference type="EMBL" id="MCK9801092.1"/>
    </source>
</evidence>
<keyword evidence="10 11" id="KW-0998">Cell outer membrane</keyword>
<sequence length="744" mass="81081">MSPHLPLNKLAWVIASLITLQAQAAEAPPEQAASSDALPTVTVTAQKREESVQDVPAAVSAVSADDIVNTGGGFSAGKALRNVPNAIAPEFAGHQRPRWYIRGMGSGDMASTTVYPVGIYTDDVYIDPHVATGFPLYDMERVEILRGPQGTLWGKNTTGGAINFVSRKPTLDSADGYFKVDAGNYNSRIYEGAYGAPLVEDRLAARVAFIDQSSDGQLKNQVDGHTVGDLHDQAVRLQLLAKINDDLQATLQLHGRDYKGQGIATRAWGAGPGGSTLFGPAPKPDTDEAAFTGKAQDLIEHYGLQLALKWDLGNLHLDSITAFDNVTERAQGPNMSIYEFGRSYSDDHWQQVSQELRLSSSKDQDVSWIVGTHLFHEQLDSQSSSALLPTAYNQAFGVADYGQTRIDQSTDSVALFGSSTWRASDNLSLTAGLRWTRETKDIDLRRVAAPSAADVSFGGSGDWWKNYTGSLATTVVQDEKRTWNKLTYDFTPEYQLNDNARVYFRYAKGFRSGGFSGGAQVQAEATVVAPENVDAYELGIKSEWFDERLTANANVFYYDYSDIQVNAVSVRNGQVVSLLTNSGQGVIRGAEFELEALPLANLHLNASLGLLHTELQDFVSGGVDYSGNRIARSPARTLAVGAAYRVPLQGGDSLNFGTDWRYQSRIFFLPTAQEDHSVSQGGYTLGNASATYHFGGQQDLDLTAYVNNLTDKQYKTDSVPLPFDIAWDARGDRRTYGMSVTTHF</sequence>
<keyword evidence="5 11" id="KW-0812">Transmembrane</keyword>
<organism evidence="16 17">
    <name type="scientific">Pseudomonas morbosilactucae</name>
    <dbReference type="NCBI Taxonomy" id="2938197"/>
    <lineage>
        <taxon>Bacteria</taxon>
        <taxon>Pseudomonadati</taxon>
        <taxon>Pseudomonadota</taxon>
        <taxon>Gammaproteobacteria</taxon>
        <taxon>Pseudomonadales</taxon>
        <taxon>Pseudomonadaceae</taxon>
        <taxon>Pseudomonas</taxon>
    </lineage>
</organism>
<dbReference type="SUPFAM" id="SSF56935">
    <property type="entry name" value="Porins"/>
    <property type="match status" value="1"/>
</dbReference>
<dbReference type="PANTHER" id="PTHR32552">
    <property type="entry name" value="FERRICHROME IRON RECEPTOR-RELATED"/>
    <property type="match status" value="1"/>
</dbReference>
<keyword evidence="6" id="KW-0408">Iron</keyword>
<protein>
    <submittedName>
        <fullName evidence="16">TonB-dependent receptor</fullName>
    </submittedName>
</protein>
<dbReference type="Pfam" id="PF07715">
    <property type="entry name" value="Plug"/>
    <property type="match status" value="1"/>
</dbReference>
<keyword evidence="8 12" id="KW-0798">TonB box</keyword>
<feature type="domain" description="TonB-dependent receptor-like beta-barrel" evidence="14">
    <location>
        <begin position="272"/>
        <end position="709"/>
    </location>
</feature>
<dbReference type="InterPro" id="IPR000531">
    <property type="entry name" value="Beta-barrel_TonB"/>
</dbReference>
<evidence type="ECO:0000256" key="5">
    <source>
        <dbReference type="ARBA" id="ARBA00022692"/>
    </source>
</evidence>
<feature type="signal peptide" evidence="13">
    <location>
        <begin position="1"/>
        <end position="24"/>
    </location>
</feature>
<comment type="subcellular location">
    <subcellularLocation>
        <location evidence="1 11">Cell outer membrane</location>
        <topology evidence="1 11">Multi-pass membrane protein</topology>
    </subcellularLocation>
</comment>
<evidence type="ECO:0000256" key="1">
    <source>
        <dbReference type="ARBA" id="ARBA00004571"/>
    </source>
</evidence>
<dbReference type="PANTHER" id="PTHR32552:SF81">
    <property type="entry name" value="TONB-DEPENDENT OUTER MEMBRANE RECEPTOR"/>
    <property type="match status" value="1"/>
</dbReference>
<dbReference type="GO" id="GO:0006826">
    <property type="term" value="P:iron ion transport"/>
    <property type="evidence" value="ECO:0007669"/>
    <property type="project" value="UniProtKB-KW"/>
</dbReference>
<evidence type="ECO:0000259" key="14">
    <source>
        <dbReference type="Pfam" id="PF00593"/>
    </source>
</evidence>
<evidence type="ECO:0000256" key="8">
    <source>
        <dbReference type="ARBA" id="ARBA00023077"/>
    </source>
</evidence>
<proteinExistence type="inferred from homology"/>
<feature type="domain" description="TonB-dependent receptor plug" evidence="15">
    <location>
        <begin position="52"/>
        <end position="161"/>
    </location>
</feature>
<keyword evidence="4" id="KW-0410">Iron transport</keyword>
<evidence type="ECO:0000259" key="15">
    <source>
        <dbReference type="Pfam" id="PF07715"/>
    </source>
</evidence>
<evidence type="ECO:0000256" key="11">
    <source>
        <dbReference type="PROSITE-ProRule" id="PRU01360"/>
    </source>
</evidence>
<accession>A0A9X1Z1Y9</accession>
<keyword evidence="13" id="KW-0732">Signal</keyword>
<comment type="similarity">
    <text evidence="11 12">Belongs to the TonB-dependent receptor family.</text>
</comment>
<dbReference type="RefSeq" id="WP_268266661.1">
    <property type="nucleotide sequence ID" value="NZ_JALQCW010000078.1"/>
</dbReference>
<evidence type="ECO:0000313" key="17">
    <source>
        <dbReference type="Proteomes" id="UP001155059"/>
    </source>
</evidence>
<keyword evidence="7" id="KW-0406">Ion transport</keyword>
<reference evidence="16 17" key="1">
    <citation type="journal article" date="2022" name="Int. J. Syst. Evol. Microbiol.">
        <title>Pseudomonas aegrilactucae sp. nov. and Pseudomonas morbosilactucae sp. nov., pathogens causing bacterial rot of lettuce in Japan.</title>
        <authorList>
            <person name="Sawada H."/>
            <person name="Fujikawa T."/>
            <person name="Satou M."/>
        </authorList>
    </citation>
    <scope>NUCLEOTIDE SEQUENCE [LARGE SCALE GENOMIC DNA]</scope>
    <source>
        <strain evidence="16 17">MAFF 302030</strain>
    </source>
</reference>
<keyword evidence="2 11" id="KW-0813">Transport</keyword>
<keyword evidence="9 11" id="KW-0472">Membrane</keyword>
<evidence type="ECO:0000256" key="10">
    <source>
        <dbReference type="ARBA" id="ARBA00023237"/>
    </source>
</evidence>
<evidence type="ECO:0000256" key="6">
    <source>
        <dbReference type="ARBA" id="ARBA00023004"/>
    </source>
</evidence>
<dbReference type="Pfam" id="PF00593">
    <property type="entry name" value="TonB_dep_Rec_b-barrel"/>
    <property type="match status" value="1"/>
</dbReference>
<evidence type="ECO:0000256" key="13">
    <source>
        <dbReference type="SAM" id="SignalP"/>
    </source>
</evidence>
<keyword evidence="3 11" id="KW-1134">Transmembrane beta strand</keyword>
<dbReference type="InterPro" id="IPR036942">
    <property type="entry name" value="Beta-barrel_TonB_sf"/>
</dbReference>
<name>A0A9X1Z1Y9_9PSED</name>